<dbReference type="EMBL" id="JABBWG010000012">
    <property type="protein sequence ID" value="KAG1817999.1"/>
    <property type="molecule type" value="Genomic_DNA"/>
</dbReference>
<accession>A0A9P7ECK9</accession>
<protein>
    <submittedName>
        <fullName evidence="2">Uncharacterized protein</fullName>
    </submittedName>
</protein>
<dbReference type="Proteomes" id="UP000807769">
    <property type="component" value="Unassembled WGS sequence"/>
</dbReference>
<dbReference type="RefSeq" id="XP_041194059.1">
    <property type="nucleotide sequence ID" value="XM_041335405.1"/>
</dbReference>
<evidence type="ECO:0000313" key="3">
    <source>
        <dbReference type="Proteomes" id="UP000807769"/>
    </source>
</evidence>
<evidence type="ECO:0000313" key="2">
    <source>
        <dbReference type="EMBL" id="KAG1817999.1"/>
    </source>
</evidence>
<reference evidence="2" key="1">
    <citation type="journal article" date="2020" name="New Phytol.">
        <title>Comparative genomics reveals dynamic genome evolution in host specialist ectomycorrhizal fungi.</title>
        <authorList>
            <person name="Lofgren L.A."/>
            <person name="Nguyen N.H."/>
            <person name="Vilgalys R."/>
            <person name="Ruytinx J."/>
            <person name="Liao H.L."/>
            <person name="Branco S."/>
            <person name="Kuo A."/>
            <person name="LaButti K."/>
            <person name="Lipzen A."/>
            <person name="Andreopoulos W."/>
            <person name="Pangilinan J."/>
            <person name="Riley R."/>
            <person name="Hundley H."/>
            <person name="Na H."/>
            <person name="Barry K."/>
            <person name="Grigoriev I.V."/>
            <person name="Stajich J.E."/>
            <person name="Kennedy P.G."/>
        </authorList>
    </citation>
    <scope>NUCLEOTIDE SEQUENCE</scope>
    <source>
        <strain evidence="2">MN1</strain>
    </source>
</reference>
<gene>
    <name evidence="2" type="ORF">BJ212DRAFT_1348173</name>
</gene>
<organism evidence="2 3">
    <name type="scientific">Suillus subaureus</name>
    <dbReference type="NCBI Taxonomy" id="48587"/>
    <lineage>
        <taxon>Eukaryota</taxon>
        <taxon>Fungi</taxon>
        <taxon>Dikarya</taxon>
        <taxon>Basidiomycota</taxon>
        <taxon>Agaricomycotina</taxon>
        <taxon>Agaricomycetes</taxon>
        <taxon>Agaricomycetidae</taxon>
        <taxon>Boletales</taxon>
        <taxon>Suillineae</taxon>
        <taxon>Suillaceae</taxon>
        <taxon>Suillus</taxon>
    </lineage>
</organism>
<dbReference type="AlphaFoldDB" id="A0A9P7ECK9"/>
<proteinExistence type="predicted"/>
<keyword evidence="1" id="KW-1133">Transmembrane helix</keyword>
<evidence type="ECO:0000256" key="1">
    <source>
        <dbReference type="SAM" id="Phobius"/>
    </source>
</evidence>
<name>A0A9P7ECK9_9AGAM</name>
<keyword evidence="1" id="KW-0472">Membrane</keyword>
<sequence length="72" mass="8284">MMSLLTPLRSLFSTCVACYHCLYWIRMTIHFIVICPFLGVIDRRLCSPLEQEHSSCTDWILISVTDASDTDN</sequence>
<feature type="transmembrane region" description="Helical" evidence="1">
    <location>
        <begin position="27"/>
        <end position="45"/>
    </location>
</feature>
<keyword evidence="3" id="KW-1185">Reference proteome</keyword>
<keyword evidence="1" id="KW-0812">Transmembrane</keyword>
<comment type="caution">
    <text evidence="2">The sequence shown here is derived from an EMBL/GenBank/DDBJ whole genome shotgun (WGS) entry which is preliminary data.</text>
</comment>
<dbReference type="GeneID" id="64629422"/>